<evidence type="ECO:0000256" key="6">
    <source>
        <dbReference type="ARBA" id="ARBA00023002"/>
    </source>
</evidence>
<evidence type="ECO:0000256" key="5">
    <source>
        <dbReference type="ARBA" id="ARBA00022857"/>
    </source>
</evidence>
<organism evidence="13 14">
    <name type="scientific">Candidatus Competibacter denitrificans Run_A_D11</name>
    <dbReference type="NCBI Taxonomy" id="1400863"/>
    <lineage>
        <taxon>Bacteria</taxon>
        <taxon>Pseudomonadati</taxon>
        <taxon>Pseudomonadota</taxon>
        <taxon>Gammaproteobacteria</taxon>
        <taxon>Candidatus Competibacteraceae</taxon>
        <taxon>Candidatus Competibacter</taxon>
    </lineage>
</organism>
<dbReference type="NCBIfam" id="TIGR02476">
    <property type="entry name" value="BluB"/>
    <property type="match status" value="1"/>
</dbReference>
<dbReference type="InterPro" id="IPR029479">
    <property type="entry name" value="Nitroreductase"/>
</dbReference>
<name>W6MDJ8_9GAMM</name>
<sequence length="256" mass="28776">MKIEALGIFSDAQDETAIRAAVYQTIFSRRDVRGQFLPEPIPDDVLSRLLTAAHFAPSVGFMQPWSFLLVRDLAVKQQVHDAFLHANAEAALLFEPDQQERYRQLRLQGILEAPLNVCVTCDRDRAGPVVLGRTHNKAMDLYSTVCAVQNLWLAARAEGIGVGWVSIFHTSALREILQLPLRIIPVAYLCLGYVSHFNDRPDLETAGWRERLPLTELVYLDRWGESGGEATAELRARLWQDQERAGSLKKLSALAQ</sequence>
<dbReference type="GO" id="GO:0102919">
    <property type="term" value="F:5,6-dimethylbenzimidazole synthase activity"/>
    <property type="evidence" value="ECO:0007669"/>
    <property type="project" value="UniProtKB-EC"/>
</dbReference>
<reference evidence="13" key="1">
    <citation type="submission" date="2013-07" db="EMBL/GenBank/DDBJ databases">
        <authorList>
            <person name="McIlroy S."/>
        </authorList>
    </citation>
    <scope>NUCLEOTIDE SEQUENCE [LARGE SCALE GENOMIC DNA]</scope>
    <source>
        <strain evidence="13">Run_A_D11</strain>
    </source>
</reference>
<dbReference type="GO" id="GO:0000166">
    <property type="term" value="F:nucleotide binding"/>
    <property type="evidence" value="ECO:0007669"/>
    <property type="project" value="UniProtKB-KW"/>
</dbReference>
<feature type="domain" description="Nitroreductase" evidence="12">
    <location>
        <begin position="27"/>
        <end position="193"/>
    </location>
</feature>
<evidence type="ECO:0000259" key="12">
    <source>
        <dbReference type="Pfam" id="PF00881"/>
    </source>
</evidence>
<evidence type="ECO:0000256" key="2">
    <source>
        <dbReference type="ARBA" id="ARBA00022630"/>
    </source>
</evidence>
<evidence type="ECO:0000256" key="1">
    <source>
        <dbReference type="ARBA" id="ARBA00011823"/>
    </source>
</evidence>
<evidence type="ECO:0000256" key="7">
    <source>
        <dbReference type="ARBA" id="ARBA00023027"/>
    </source>
</evidence>
<evidence type="ECO:0000256" key="3">
    <source>
        <dbReference type="ARBA" id="ARBA00022643"/>
    </source>
</evidence>
<dbReference type="PANTHER" id="PTHR23026">
    <property type="entry name" value="NADPH NITROREDUCTASE"/>
    <property type="match status" value="1"/>
</dbReference>
<evidence type="ECO:0000313" key="14">
    <source>
        <dbReference type="Proteomes" id="UP000035760"/>
    </source>
</evidence>
<dbReference type="SUPFAM" id="SSF55469">
    <property type="entry name" value="FMN-dependent nitroreductase-like"/>
    <property type="match status" value="1"/>
</dbReference>
<dbReference type="AlphaFoldDB" id="W6MDJ8"/>
<dbReference type="CDD" id="cd02145">
    <property type="entry name" value="BluB"/>
    <property type="match status" value="1"/>
</dbReference>
<comment type="subunit">
    <text evidence="1">Homooctamer.</text>
</comment>
<gene>
    <name evidence="13" type="primary">bluB</name>
    <name evidence="13" type="ORF">BN873_360082</name>
</gene>
<dbReference type="EMBL" id="CBTJ020000043">
    <property type="protein sequence ID" value="CDI02988.1"/>
    <property type="molecule type" value="Genomic_DNA"/>
</dbReference>
<dbReference type="FunFam" id="3.40.109.10:FF:000013">
    <property type="entry name" value="5,6-dimethylbenzimidazole synthase"/>
    <property type="match status" value="1"/>
</dbReference>
<comment type="catalytic activity">
    <reaction evidence="8">
        <text>FMNH2 + O2 = dialurate + 5,6-dimethylbenzimidazole + D-erythrose 4-phosphate + H(+)</text>
        <dbReference type="Rhea" id="RHEA:27345"/>
        <dbReference type="ChEBI" id="CHEBI:15378"/>
        <dbReference type="ChEBI" id="CHEBI:15379"/>
        <dbReference type="ChEBI" id="CHEBI:15890"/>
        <dbReference type="ChEBI" id="CHEBI:16897"/>
        <dbReference type="ChEBI" id="CHEBI:57618"/>
        <dbReference type="ChEBI" id="CHEBI:140629"/>
        <dbReference type="EC" id="1.13.11.79"/>
    </reaction>
</comment>
<proteinExistence type="inferred from homology"/>
<dbReference type="RefSeq" id="WP_048673525.1">
    <property type="nucleotide sequence ID" value="NZ_CBTJ020000043.1"/>
</dbReference>
<keyword evidence="3" id="KW-0288">FMN</keyword>
<keyword evidence="14" id="KW-1185">Reference proteome</keyword>
<dbReference type="InterPro" id="IPR000415">
    <property type="entry name" value="Nitroreductase-like"/>
</dbReference>
<evidence type="ECO:0000256" key="10">
    <source>
        <dbReference type="ARBA" id="ARBA00066311"/>
    </source>
</evidence>
<protein>
    <recommendedName>
        <fullName evidence="11">5,6-dimethylbenzimidazole synthase</fullName>
        <ecNumber evidence="10">1.13.11.79</ecNumber>
    </recommendedName>
</protein>
<accession>W6MDJ8</accession>
<evidence type="ECO:0000256" key="8">
    <source>
        <dbReference type="ARBA" id="ARBA00051314"/>
    </source>
</evidence>
<keyword evidence="5" id="KW-0521">NADP</keyword>
<evidence type="ECO:0000313" key="13">
    <source>
        <dbReference type="EMBL" id="CDI02988.1"/>
    </source>
</evidence>
<dbReference type="Proteomes" id="UP000035760">
    <property type="component" value="Unassembled WGS sequence"/>
</dbReference>
<evidence type="ECO:0000256" key="9">
    <source>
        <dbReference type="ARBA" id="ARBA00061097"/>
    </source>
</evidence>
<dbReference type="PANTHER" id="PTHR23026:SF90">
    <property type="entry name" value="IODOTYROSINE DEIODINASE 1"/>
    <property type="match status" value="1"/>
</dbReference>
<keyword evidence="7" id="KW-0520">NAD</keyword>
<comment type="similarity">
    <text evidence="9">Belongs to the BluB family.</text>
</comment>
<dbReference type="EC" id="1.13.11.79" evidence="10"/>
<dbReference type="InterPro" id="IPR050627">
    <property type="entry name" value="Nitroreductase/BluB"/>
</dbReference>
<keyword evidence="4" id="KW-0547">Nucleotide-binding</keyword>
<comment type="caution">
    <text evidence="13">The sequence shown here is derived from an EMBL/GenBank/DDBJ whole genome shotgun (WGS) entry which is preliminary data.</text>
</comment>
<dbReference type="Gene3D" id="3.40.109.10">
    <property type="entry name" value="NADH Oxidase"/>
    <property type="match status" value="1"/>
</dbReference>
<dbReference type="Pfam" id="PF00881">
    <property type="entry name" value="Nitroreductase"/>
    <property type="match status" value="1"/>
</dbReference>
<dbReference type="InterPro" id="IPR012825">
    <property type="entry name" value="BluB"/>
</dbReference>
<dbReference type="STRING" id="1400863.BN873_360082"/>
<keyword evidence="6" id="KW-0560">Oxidoreductase</keyword>
<keyword evidence="2" id="KW-0285">Flavoprotein</keyword>
<dbReference type="GO" id="GO:0009236">
    <property type="term" value="P:cobalamin biosynthetic process"/>
    <property type="evidence" value="ECO:0007669"/>
    <property type="project" value="UniProtKB-ARBA"/>
</dbReference>
<dbReference type="OrthoDB" id="9773807at2"/>
<evidence type="ECO:0000256" key="11">
    <source>
        <dbReference type="ARBA" id="ARBA00068702"/>
    </source>
</evidence>
<reference evidence="13" key="2">
    <citation type="submission" date="2014-03" db="EMBL/GenBank/DDBJ databases">
        <title>Candidatus Competibacter-lineage genomes retrieved from metagenomes reveal functional metabolic diversity.</title>
        <authorList>
            <person name="McIlroy S.J."/>
            <person name="Albertsen M."/>
            <person name="Andresen E.K."/>
            <person name="Saunders A.M."/>
            <person name="Kristiansen R."/>
            <person name="Stokholm-Bjerregaard M."/>
            <person name="Nielsen K.L."/>
            <person name="Nielsen P.H."/>
        </authorList>
    </citation>
    <scope>NUCLEOTIDE SEQUENCE</scope>
    <source>
        <strain evidence="13">Run_A_D11</strain>
    </source>
</reference>
<evidence type="ECO:0000256" key="4">
    <source>
        <dbReference type="ARBA" id="ARBA00022741"/>
    </source>
</evidence>